<accession>A0A392U9U3</accession>
<evidence type="ECO:0000313" key="2">
    <source>
        <dbReference type="EMBL" id="MCI70283.1"/>
    </source>
</evidence>
<name>A0A392U9U3_9FABA</name>
<comment type="caution">
    <text evidence="2">The sequence shown here is derived from an EMBL/GenBank/DDBJ whole genome shotgun (WGS) entry which is preliminary data.</text>
</comment>
<protein>
    <submittedName>
        <fullName evidence="2">Uncharacterized protein</fullName>
    </submittedName>
</protein>
<organism evidence="2 3">
    <name type="scientific">Trifolium medium</name>
    <dbReference type="NCBI Taxonomy" id="97028"/>
    <lineage>
        <taxon>Eukaryota</taxon>
        <taxon>Viridiplantae</taxon>
        <taxon>Streptophyta</taxon>
        <taxon>Embryophyta</taxon>
        <taxon>Tracheophyta</taxon>
        <taxon>Spermatophyta</taxon>
        <taxon>Magnoliopsida</taxon>
        <taxon>eudicotyledons</taxon>
        <taxon>Gunneridae</taxon>
        <taxon>Pentapetalae</taxon>
        <taxon>rosids</taxon>
        <taxon>fabids</taxon>
        <taxon>Fabales</taxon>
        <taxon>Fabaceae</taxon>
        <taxon>Papilionoideae</taxon>
        <taxon>50 kb inversion clade</taxon>
        <taxon>NPAAA clade</taxon>
        <taxon>Hologalegina</taxon>
        <taxon>IRL clade</taxon>
        <taxon>Trifolieae</taxon>
        <taxon>Trifolium</taxon>
    </lineage>
</organism>
<proteinExistence type="predicted"/>
<feature type="region of interest" description="Disordered" evidence="1">
    <location>
        <begin position="1"/>
        <end position="21"/>
    </location>
</feature>
<dbReference type="AlphaFoldDB" id="A0A392U9U3"/>
<keyword evidence="3" id="KW-1185">Reference proteome</keyword>
<evidence type="ECO:0000256" key="1">
    <source>
        <dbReference type="SAM" id="MobiDB-lite"/>
    </source>
</evidence>
<feature type="non-terminal residue" evidence="2">
    <location>
        <position position="21"/>
    </location>
</feature>
<feature type="compositionally biased region" description="Basic and acidic residues" evidence="1">
    <location>
        <begin position="11"/>
        <end position="21"/>
    </location>
</feature>
<sequence length="21" mass="2405">MPGKISMNGVAERRNRTLKDM</sequence>
<reference evidence="2 3" key="1">
    <citation type="journal article" date="2018" name="Front. Plant Sci.">
        <title>Red Clover (Trifolium pratense) and Zigzag Clover (T. medium) - A Picture of Genomic Similarities and Differences.</title>
        <authorList>
            <person name="Dluhosova J."/>
            <person name="Istvanek J."/>
            <person name="Nedelnik J."/>
            <person name="Repkova J."/>
        </authorList>
    </citation>
    <scope>NUCLEOTIDE SEQUENCE [LARGE SCALE GENOMIC DNA]</scope>
    <source>
        <strain evidence="3">cv. 10/8</strain>
        <tissue evidence="2">Leaf</tissue>
    </source>
</reference>
<evidence type="ECO:0000313" key="3">
    <source>
        <dbReference type="Proteomes" id="UP000265520"/>
    </source>
</evidence>
<dbReference type="EMBL" id="LXQA010772820">
    <property type="protein sequence ID" value="MCI70283.1"/>
    <property type="molecule type" value="Genomic_DNA"/>
</dbReference>
<dbReference type="Proteomes" id="UP000265520">
    <property type="component" value="Unassembled WGS sequence"/>
</dbReference>